<reference evidence="2 3" key="1">
    <citation type="submission" date="2024-04" db="EMBL/GenBank/DDBJ databases">
        <authorList>
            <person name="Cremers G."/>
        </authorList>
    </citation>
    <scope>NUCLEOTIDE SEQUENCE [LARGE SCALE GENOMIC DNA]</scope>
    <source>
        <strain evidence="2">MeCH1-AG</strain>
    </source>
</reference>
<dbReference type="EMBL" id="OZ026884">
    <property type="protein sequence ID" value="CAL1241196.1"/>
    <property type="molecule type" value="Genomic_DNA"/>
</dbReference>
<dbReference type="Pfam" id="PF05137">
    <property type="entry name" value="PilN"/>
    <property type="match status" value="1"/>
</dbReference>
<evidence type="ECO:0000313" key="2">
    <source>
        <dbReference type="EMBL" id="CAL1241196.1"/>
    </source>
</evidence>
<feature type="coiled-coil region" evidence="1">
    <location>
        <begin position="236"/>
        <end position="273"/>
    </location>
</feature>
<organism evidence="2 3">
    <name type="scientific">Candidatus Methylocalor cossyra</name>
    <dbReference type="NCBI Taxonomy" id="3108543"/>
    <lineage>
        <taxon>Bacteria</taxon>
        <taxon>Pseudomonadati</taxon>
        <taxon>Pseudomonadota</taxon>
        <taxon>Gammaproteobacteria</taxon>
        <taxon>Methylococcales</taxon>
        <taxon>Methylococcaceae</taxon>
        <taxon>Candidatus Methylocalor</taxon>
    </lineage>
</organism>
<dbReference type="InterPro" id="IPR043129">
    <property type="entry name" value="ATPase_NBD"/>
</dbReference>
<dbReference type="SUPFAM" id="SSF53067">
    <property type="entry name" value="Actin-like ATPase domain"/>
    <property type="match status" value="1"/>
</dbReference>
<dbReference type="InterPro" id="IPR052534">
    <property type="entry name" value="Extracell_DNA_Util/SecSys_Comp"/>
</dbReference>
<keyword evidence="1" id="KW-0175">Coiled coil</keyword>
<dbReference type="Gene3D" id="3.30.420.380">
    <property type="match status" value="1"/>
</dbReference>
<dbReference type="RefSeq" id="WP_348757720.1">
    <property type="nucleotide sequence ID" value="NZ_OZ026884.1"/>
</dbReference>
<sequence length="373" mass="42176">MLKLDTPVRLDLRQFFRWWAGELAFLVPARLRKLFGAGTDYLMLIRDGHGLAATHRSAAGERPLGRFTLDEAGSRVRDRLLEERPELAEARLLLRLTAEQALFKTVKLPLAAEENLQQVLAFEMDRLTPFKSDQVYFAARVINRSPATRQITVELILTPRSKLDALLDELAEWGWRPVAVDMADRAPPGVYNLLPEKYRPADDHWLKTLNTVLAAMVVALLISLAVLPIWTTSSEIAQLEEQIRKVGKTAKEVDALRQETETLLHQAQFLQEKKRTEPLMLDMLEQLTRVMPDDTWLNGLQYKDRKIVIQGQSPSASSLIERIEASPYFKNTSFVSPVTKDTTNGLERFQIASEVINARSSEKPAADPADPAQ</sequence>
<gene>
    <name evidence="2" type="ORF">MECH1_V1_2420</name>
</gene>
<dbReference type="PANTHER" id="PTHR40278:SF1">
    <property type="entry name" value="DNA UTILIZATION PROTEIN HOFN"/>
    <property type="match status" value="1"/>
</dbReference>
<keyword evidence="3" id="KW-1185">Reference proteome</keyword>
<proteinExistence type="predicted"/>
<evidence type="ECO:0000313" key="3">
    <source>
        <dbReference type="Proteomes" id="UP001497493"/>
    </source>
</evidence>
<accession>A0ABP1CAS3</accession>
<dbReference type="Proteomes" id="UP001497493">
    <property type="component" value="Chromosome"/>
</dbReference>
<dbReference type="PANTHER" id="PTHR40278">
    <property type="entry name" value="DNA UTILIZATION PROTEIN HOFN"/>
    <property type="match status" value="1"/>
</dbReference>
<evidence type="ECO:0000256" key="1">
    <source>
        <dbReference type="SAM" id="Coils"/>
    </source>
</evidence>
<dbReference type="InterPro" id="IPR007813">
    <property type="entry name" value="PilN"/>
</dbReference>
<protein>
    <submittedName>
        <fullName evidence="2">General secretion pathway protein L</fullName>
    </submittedName>
</protein>
<name>A0ABP1CAS3_9GAMM</name>